<dbReference type="SUPFAM" id="SSF53901">
    <property type="entry name" value="Thiolase-like"/>
    <property type="match status" value="1"/>
</dbReference>
<evidence type="ECO:0000256" key="3">
    <source>
        <dbReference type="ARBA" id="ARBA00022679"/>
    </source>
</evidence>
<dbReference type="RefSeq" id="WP_344971931.1">
    <property type="nucleotide sequence ID" value="NZ_BAABDD010000012.1"/>
</dbReference>
<dbReference type="EMBL" id="BAABDD010000012">
    <property type="protein sequence ID" value="GAA3747673.1"/>
    <property type="molecule type" value="Genomic_DNA"/>
</dbReference>
<dbReference type="InterPro" id="IPR036736">
    <property type="entry name" value="ACP-like_sf"/>
</dbReference>
<dbReference type="InterPro" id="IPR001227">
    <property type="entry name" value="Ac_transferase_dom_sf"/>
</dbReference>
<dbReference type="InterPro" id="IPR016035">
    <property type="entry name" value="Acyl_Trfase/lysoPLipase"/>
</dbReference>
<evidence type="ECO:0000256" key="2">
    <source>
        <dbReference type="ARBA" id="ARBA00022553"/>
    </source>
</evidence>
<dbReference type="InterPro" id="IPR014031">
    <property type="entry name" value="Ketoacyl_synth_C"/>
</dbReference>
<comment type="caution">
    <text evidence="6">The sequence shown here is derived from an EMBL/GenBank/DDBJ whole genome shotgun (WGS) entry which is preliminary data.</text>
</comment>
<dbReference type="PANTHER" id="PTHR43775:SF37">
    <property type="entry name" value="SI:DKEY-61P9.11"/>
    <property type="match status" value="1"/>
</dbReference>
<feature type="region of interest" description="Disordered" evidence="4">
    <location>
        <begin position="422"/>
        <end position="443"/>
    </location>
</feature>
<organism evidence="6 7">
    <name type="scientific">Salinactinospora qingdaonensis</name>
    <dbReference type="NCBI Taxonomy" id="702744"/>
    <lineage>
        <taxon>Bacteria</taxon>
        <taxon>Bacillati</taxon>
        <taxon>Actinomycetota</taxon>
        <taxon>Actinomycetes</taxon>
        <taxon>Streptosporangiales</taxon>
        <taxon>Nocardiopsidaceae</taxon>
        <taxon>Salinactinospora</taxon>
    </lineage>
</organism>
<dbReference type="SUPFAM" id="SSF47336">
    <property type="entry name" value="ACP-like"/>
    <property type="match status" value="1"/>
</dbReference>
<dbReference type="Pfam" id="PF00698">
    <property type="entry name" value="Acyl_transf_1"/>
    <property type="match status" value="1"/>
</dbReference>
<dbReference type="CDD" id="cd00833">
    <property type="entry name" value="PKS"/>
    <property type="match status" value="1"/>
</dbReference>
<evidence type="ECO:0000256" key="4">
    <source>
        <dbReference type="SAM" id="MobiDB-lite"/>
    </source>
</evidence>
<dbReference type="SMART" id="SM00825">
    <property type="entry name" value="PKS_KS"/>
    <property type="match status" value="1"/>
</dbReference>
<dbReference type="Gene3D" id="3.40.366.10">
    <property type="entry name" value="Malonyl-Coenzyme A Acyl Carrier Protein, domain 2"/>
    <property type="match status" value="1"/>
</dbReference>
<dbReference type="Pfam" id="PF16197">
    <property type="entry name" value="KAsynt_C_assoc"/>
    <property type="match status" value="1"/>
</dbReference>
<dbReference type="InterPro" id="IPR032821">
    <property type="entry name" value="PKS_assoc"/>
</dbReference>
<dbReference type="InterPro" id="IPR020841">
    <property type="entry name" value="PKS_Beta-ketoAc_synthase_dom"/>
</dbReference>
<dbReference type="PANTHER" id="PTHR43775">
    <property type="entry name" value="FATTY ACID SYNTHASE"/>
    <property type="match status" value="1"/>
</dbReference>
<name>A0ABP7FVM7_9ACTN</name>
<dbReference type="SUPFAM" id="SSF52151">
    <property type="entry name" value="FabD/lysophospholipase-like"/>
    <property type="match status" value="1"/>
</dbReference>
<keyword evidence="3" id="KW-0808">Transferase</keyword>
<evidence type="ECO:0000259" key="5">
    <source>
        <dbReference type="PROSITE" id="PS52004"/>
    </source>
</evidence>
<dbReference type="SMART" id="SM00827">
    <property type="entry name" value="PKS_AT"/>
    <property type="match status" value="1"/>
</dbReference>
<keyword evidence="7" id="KW-1185">Reference proteome</keyword>
<dbReference type="Proteomes" id="UP001500908">
    <property type="component" value="Unassembled WGS sequence"/>
</dbReference>
<reference evidence="7" key="1">
    <citation type="journal article" date="2019" name="Int. J. Syst. Evol. Microbiol.">
        <title>The Global Catalogue of Microorganisms (GCM) 10K type strain sequencing project: providing services to taxonomists for standard genome sequencing and annotation.</title>
        <authorList>
            <consortium name="The Broad Institute Genomics Platform"/>
            <consortium name="The Broad Institute Genome Sequencing Center for Infectious Disease"/>
            <person name="Wu L."/>
            <person name="Ma J."/>
        </authorList>
    </citation>
    <scope>NUCLEOTIDE SEQUENCE [LARGE SCALE GENOMIC DNA]</scope>
    <source>
        <strain evidence="7">JCM 17137</strain>
    </source>
</reference>
<feature type="domain" description="Ketosynthase family 3 (KS3)" evidence="5">
    <location>
        <begin position="5"/>
        <end position="424"/>
    </location>
</feature>
<feature type="compositionally biased region" description="Low complexity" evidence="4">
    <location>
        <begin position="433"/>
        <end position="443"/>
    </location>
</feature>
<dbReference type="InterPro" id="IPR016039">
    <property type="entry name" value="Thiolase-like"/>
</dbReference>
<dbReference type="InterPro" id="IPR016036">
    <property type="entry name" value="Malonyl_transacylase_ACP-bd"/>
</dbReference>
<gene>
    <name evidence="6" type="ORF">GCM10022402_28770</name>
</gene>
<evidence type="ECO:0000313" key="6">
    <source>
        <dbReference type="EMBL" id="GAA3747673.1"/>
    </source>
</evidence>
<sequence length="981" mass="102587">MTVPTATPALVGIGCRLPGDVHGPAAFWEFLVEGRDAVAPMPEHRWKVMRDLLAPEDRPEQPWRAGALADIDGFDHGFFGISAEEAAVIDAQQRLLLEVVVDALYDAGMSLESVASRRIGVYVGAAAPDHATLAFAAGERPGMLAAGGIGASMLSARVAHCLDLHGPAVTVDTACSSALTATHQACRDLAVGDVDTAIVAGVNLLQNPLITRAFVDGGVLAPDGRCKPFDAAADGYVRSEGVAAVVLTHWGETLPERDRVYALLRGSHINTDGHSRGGLFAPSSQAQAALLRDTYAVSDIGMDEVDYVEAHGTGTRAGDRVEATALAGAFARPPEQPLWVGSVKSNLGHTESAAGLVGLIKTALSLHHGRIPATLHHTQPRPALATLPLEVVTEARPWPAQEQRVAGVSSFGYGGTNAHAVLTSPPGPQRSSAGAATPEAEPAGPVVLPLSAATAQGVAETAQTWAEHLDEQADLAATAALATHGRDHRATRAAVIADSVPAAREALTALAAGRTPPEAVGPHTAARQRRMVFVFPGQGGHDPAMGTLLAQRFPEFAATVERVQAALARHEGHEPWTPGREPRGVAGVQQATFTVQVALAEVWRTRGVIPEMVVGHSLGEVAAAHVAGVLSLDDAARLVCARSAVLADAAAEGGLLATALDREQVTQVLAEVGGQVSVAADNGPGHTILTGPHEVLTTLRDHLEERGVFARYVAESPPAHSRFLDPYLNDFAASIAGLHPQAGHVGMVSTATAETVAGEYLDTGYWTRQLRVPVQLHSAIRHLAEQTDSAFVEISPRSVLSHAIEDTLTHHHLPGATVAPGSSSTGDEHTRLLAAFAGLYTRGHTPVWPTASRWRPAELPPPHWHRDTGTDATPAAPLADALATAAPEQRRALVVEAIRGIVADLSSVPLTQADYDAELTAIGLASRDLLVLRAQLRDLHPALAQLDAATIYRAATINALADTLLELLPTPAPEPVEAVTS</sequence>
<protein>
    <recommendedName>
        <fullName evidence="5">Ketosynthase family 3 (KS3) domain-containing protein</fullName>
    </recommendedName>
</protein>
<dbReference type="SUPFAM" id="SSF55048">
    <property type="entry name" value="Probable ACP-binding domain of malonyl-CoA ACP transacylase"/>
    <property type="match status" value="1"/>
</dbReference>
<keyword evidence="2" id="KW-0597">Phosphoprotein</keyword>
<dbReference type="PROSITE" id="PS52004">
    <property type="entry name" value="KS3_2"/>
    <property type="match status" value="1"/>
</dbReference>
<keyword evidence="1" id="KW-0596">Phosphopantetheine</keyword>
<dbReference type="Pfam" id="PF02801">
    <property type="entry name" value="Ketoacyl-synt_C"/>
    <property type="match status" value="1"/>
</dbReference>
<dbReference type="InterPro" id="IPR014030">
    <property type="entry name" value="Ketoacyl_synth_N"/>
</dbReference>
<evidence type="ECO:0000256" key="1">
    <source>
        <dbReference type="ARBA" id="ARBA00022450"/>
    </source>
</evidence>
<dbReference type="Gene3D" id="3.40.47.10">
    <property type="match status" value="1"/>
</dbReference>
<accession>A0ABP7FVM7</accession>
<evidence type="ECO:0000313" key="7">
    <source>
        <dbReference type="Proteomes" id="UP001500908"/>
    </source>
</evidence>
<dbReference type="InterPro" id="IPR050091">
    <property type="entry name" value="PKS_NRPS_Biosynth_Enz"/>
</dbReference>
<dbReference type="Gene3D" id="3.30.70.3290">
    <property type="match status" value="1"/>
</dbReference>
<dbReference type="InterPro" id="IPR014043">
    <property type="entry name" value="Acyl_transferase_dom"/>
</dbReference>
<proteinExistence type="predicted"/>
<dbReference type="Pfam" id="PF00109">
    <property type="entry name" value="ketoacyl-synt"/>
    <property type="match status" value="1"/>
</dbReference>